<dbReference type="InterPro" id="IPR003849">
    <property type="entry name" value="Preprotein_translocase_YajC"/>
</dbReference>
<dbReference type="RefSeq" id="WP_111479526.1">
    <property type="nucleotide sequence ID" value="NZ_QHKM01000006.1"/>
</dbReference>
<comment type="caution">
    <text evidence="12">The sequence shown here is derived from an EMBL/GenBank/DDBJ whole genome shotgun (WGS) entry which is preliminary data.</text>
</comment>
<comment type="subcellular location">
    <subcellularLocation>
        <location evidence="1">Cell membrane</location>
        <topology evidence="1">Single-pass membrane protein</topology>
    </subcellularLocation>
</comment>
<evidence type="ECO:0000256" key="6">
    <source>
        <dbReference type="ARBA" id="ARBA00022692"/>
    </source>
</evidence>
<feature type="transmembrane region" description="Helical" evidence="11">
    <location>
        <begin position="16"/>
        <end position="34"/>
    </location>
</feature>
<dbReference type="NCBIfam" id="TIGR00739">
    <property type="entry name" value="yajC"/>
    <property type="match status" value="1"/>
</dbReference>
<dbReference type="EMBL" id="QHKM01000006">
    <property type="protein sequence ID" value="RAK64579.1"/>
    <property type="molecule type" value="Genomic_DNA"/>
</dbReference>
<evidence type="ECO:0000256" key="5">
    <source>
        <dbReference type="ARBA" id="ARBA00022475"/>
    </source>
</evidence>
<evidence type="ECO:0000256" key="4">
    <source>
        <dbReference type="ARBA" id="ARBA00022448"/>
    </source>
</evidence>
<proteinExistence type="inferred from homology"/>
<keyword evidence="7" id="KW-0653">Protein transport</keyword>
<accession>A0A328BCW4</accession>
<keyword evidence="6 11" id="KW-0812">Transmembrane</keyword>
<evidence type="ECO:0000256" key="2">
    <source>
        <dbReference type="ARBA" id="ARBA00006742"/>
    </source>
</evidence>
<evidence type="ECO:0000256" key="1">
    <source>
        <dbReference type="ARBA" id="ARBA00004162"/>
    </source>
</evidence>
<keyword evidence="8 11" id="KW-1133">Transmembrane helix</keyword>
<comment type="similarity">
    <text evidence="2">Belongs to the YajC family.</text>
</comment>
<dbReference type="GO" id="GO:0005886">
    <property type="term" value="C:plasma membrane"/>
    <property type="evidence" value="ECO:0007669"/>
    <property type="project" value="UniProtKB-SubCell"/>
</dbReference>
<keyword evidence="5" id="KW-1003">Cell membrane</keyword>
<dbReference type="OrthoDB" id="9800132at2"/>
<evidence type="ECO:0000256" key="10">
    <source>
        <dbReference type="ARBA" id="ARBA00023136"/>
    </source>
</evidence>
<evidence type="ECO:0000313" key="13">
    <source>
        <dbReference type="Proteomes" id="UP000248553"/>
    </source>
</evidence>
<dbReference type="SMART" id="SM01323">
    <property type="entry name" value="YajC"/>
    <property type="match status" value="1"/>
</dbReference>
<dbReference type="GO" id="GO:0015031">
    <property type="term" value="P:protein transport"/>
    <property type="evidence" value="ECO:0007669"/>
    <property type="project" value="UniProtKB-KW"/>
</dbReference>
<protein>
    <recommendedName>
        <fullName evidence="3">Sec translocon accessory complex subunit YajC</fullName>
    </recommendedName>
</protein>
<gene>
    <name evidence="12" type="primary">yajC</name>
    <name evidence="12" type="ORF">DLM85_17975</name>
</gene>
<name>A0A328BCW4_9BACT</name>
<dbReference type="PANTHER" id="PTHR33909:SF1">
    <property type="entry name" value="SEC TRANSLOCON ACCESSORY COMPLEX SUBUNIT YAJC"/>
    <property type="match status" value="1"/>
</dbReference>
<evidence type="ECO:0000256" key="8">
    <source>
        <dbReference type="ARBA" id="ARBA00022989"/>
    </source>
</evidence>
<dbReference type="Proteomes" id="UP000248553">
    <property type="component" value="Unassembled WGS sequence"/>
</dbReference>
<dbReference type="PRINTS" id="PR01853">
    <property type="entry name" value="YAJCTRNLCASE"/>
</dbReference>
<keyword evidence="9" id="KW-0811">Translocation</keyword>
<dbReference type="AlphaFoldDB" id="A0A328BCW4"/>
<organism evidence="12 13">
    <name type="scientific">Hymenobacter edaphi</name>
    <dbReference type="NCBI Taxonomy" id="2211146"/>
    <lineage>
        <taxon>Bacteria</taxon>
        <taxon>Pseudomonadati</taxon>
        <taxon>Bacteroidota</taxon>
        <taxon>Cytophagia</taxon>
        <taxon>Cytophagales</taxon>
        <taxon>Hymenobacteraceae</taxon>
        <taxon>Hymenobacter</taxon>
    </lineage>
</organism>
<dbReference type="PANTHER" id="PTHR33909">
    <property type="entry name" value="SEC TRANSLOCON ACCESSORY COMPLEX SUBUNIT YAJC"/>
    <property type="match status" value="1"/>
</dbReference>
<keyword evidence="4" id="KW-0813">Transport</keyword>
<keyword evidence="13" id="KW-1185">Reference proteome</keyword>
<evidence type="ECO:0000256" key="7">
    <source>
        <dbReference type="ARBA" id="ARBA00022927"/>
    </source>
</evidence>
<evidence type="ECO:0000256" key="3">
    <source>
        <dbReference type="ARBA" id="ARBA00014962"/>
    </source>
</evidence>
<dbReference type="Pfam" id="PF02699">
    <property type="entry name" value="YajC"/>
    <property type="match status" value="1"/>
</dbReference>
<evidence type="ECO:0000256" key="11">
    <source>
        <dbReference type="SAM" id="Phobius"/>
    </source>
</evidence>
<evidence type="ECO:0000313" key="12">
    <source>
        <dbReference type="EMBL" id="RAK64579.1"/>
    </source>
</evidence>
<sequence>MLLSLLLQVPTGSNSPLQYAFPLLLLGVFYFFMIRPQQKRSAEAKKLRENLSKGSQVVTIGGLHGRVVELSDEKVTLEVDKGTRLTFDRTAIARQLGGGKTAEPAA</sequence>
<keyword evidence="10 11" id="KW-0472">Membrane</keyword>
<reference evidence="13" key="1">
    <citation type="submission" date="2018-05" db="EMBL/GenBank/DDBJ databases">
        <authorList>
            <person name="Nie L."/>
        </authorList>
    </citation>
    <scope>NUCLEOTIDE SEQUENCE [LARGE SCALE GENOMIC DNA]</scope>
    <source>
        <strain evidence="13">NL</strain>
    </source>
</reference>
<evidence type="ECO:0000256" key="9">
    <source>
        <dbReference type="ARBA" id="ARBA00023010"/>
    </source>
</evidence>